<protein>
    <submittedName>
        <fullName evidence="2">Uncharacterized protein</fullName>
    </submittedName>
</protein>
<sequence length="119" mass="13801">MMMEGVVALMEKSSTFATFFGMLLVSTVAAQYCEFYFLRFLQRCTWAPKWLQTKPIADQSLFFYESYVLLGLTTWATTVIAVTVWELNRRTWLGLVYSLFTGLTYGIAQFFQQYTTTTT</sequence>
<comment type="caution">
    <text evidence="2">The sequence shown here is derived from an EMBL/GenBank/DDBJ whole genome shotgun (WGS) entry which is preliminary data.</text>
</comment>
<keyword evidence="3" id="KW-1185">Reference proteome</keyword>
<keyword evidence="1" id="KW-0472">Membrane</keyword>
<feature type="transmembrane region" description="Helical" evidence="1">
    <location>
        <begin position="92"/>
        <end position="111"/>
    </location>
</feature>
<feature type="transmembrane region" description="Helical" evidence="1">
    <location>
        <begin position="67"/>
        <end position="85"/>
    </location>
</feature>
<evidence type="ECO:0000313" key="3">
    <source>
        <dbReference type="Proteomes" id="UP000243217"/>
    </source>
</evidence>
<gene>
    <name evidence="2" type="ORF">THRCLA_20125</name>
</gene>
<keyword evidence="1" id="KW-0812">Transmembrane</keyword>
<organism evidence="2 3">
    <name type="scientific">Thraustotheca clavata</name>
    <dbReference type="NCBI Taxonomy" id="74557"/>
    <lineage>
        <taxon>Eukaryota</taxon>
        <taxon>Sar</taxon>
        <taxon>Stramenopiles</taxon>
        <taxon>Oomycota</taxon>
        <taxon>Saprolegniomycetes</taxon>
        <taxon>Saprolegniales</taxon>
        <taxon>Achlyaceae</taxon>
        <taxon>Thraustotheca</taxon>
    </lineage>
</organism>
<name>A0A1W0ABJ6_9STRA</name>
<dbReference type="AlphaFoldDB" id="A0A1W0ABJ6"/>
<dbReference type="OrthoDB" id="62379at2759"/>
<reference evidence="2 3" key="1">
    <citation type="journal article" date="2014" name="Genome Biol. Evol.">
        <title>The secreted proteins of Achlya hypogyna and Thraustotheca clavata identify the ancestral oomycete secretome and reveal gene acquisitions by horizontal gene transfer.</title>
        <authorList>
            <person name="Misner I."/>
            <person name="Blouin N."/>
            <person name="Leonard G."/>
            <person name="Richards T.A."/>
            <person name="Lane C.E."/>
        </authorList>
    </citation>
    <scope>NUCLEOTIDE SEQUENCE [LARGE SCALE GENOMIC DNA]</scope>
    <source>
        <strain evidence="2 3">ATCC 34112</strain>
    </source>
</reference>
<evidence type="ECO:0000256" key="1">
    <source>
        <dbReference type="SAM" id="Phobius"/>
    </source>
</evidence>
<evidence type="ECO:0000313" key="2">
    <source>
        <dbReference type="EMBL" id="OQS07561.1"/>
    </source>
</evidence>
<keyword evidence="1" id="KW-1133">Transmembrane helix</keyword>
<dbReference type="EMBL" id="JNBS01000229">
    <property type="protein sequence ID" value="OQS07561.1"/>
    <property type="molecule type" value="Genomic_DNA"/>
</dbReference>
<dbReference type="Proteomes" id="UP000243217">
    <property type="component" value="Unassembled WGS sequence"/>
</dbReference>
<proteinExistence type="predicted"/>
<accession>A0A1W0ABJ6</accession>